<dbReference type="AlphaFoldDB" id="A0A9W7AT33"/>
<comment type="caution">
    <text evidence="1">The sequence shown here is derived from an EMBL/GenBank/DDBJ whole genome shotgun (WGS) entry which is preliminary data.</text>
</comment>
<organism evidence="1 2">
    <name type="scientific">Triparma laevis f. longispina</name>
    <dbReference type="NCBI Taxonomy" id="1714387"/>
    <lineage>
        <taxon>Eukaryota</taxon>
        <taxon>Sar</taxon>
        <taxon>Stramenopiles</taxon>
        <taxon>Ochrophyta</taxon>
        <taxon>Bolidophyceae</taxon>
        <taxon>Parmales</taxon>
        <taxon>Triparmaceae</taxon>
        <taxon>Triparma</taxon>
    </lineage>
</organism>
<keyword evidence="2" id="KW-1185">Reference proteome</keyword>
<gene>
    <name evidence="1" type="ORF">TrLO_g8783</name>
</gene>
<sequence>MNYPSLDNVDLLHTNLQEIGRYAFQGCSELKSTTIPDSLQTLGGNVFLICFKLVLSNINVNITRGDPTLKVIAHLRSKQQS</sequence>
<accession>A0A9W7AT33</accession>
<reference evidence="2" key="1">
    <citation type="journal article" date="2023" name="Commun. Biol.">
        <title>Genome analysis of Parmales, the sister group of diatoms, reveals the evolutionary specialization of diatoms from phago-mixotrophs to photoautotrophs.</title>
        <authorList>
            <person name="Ban H."/>
            <person name="Sato S."/>
            <person name="Yoshikawa S."/>
            <person name="Yamada K."/>
            <person name="Nakamura Y."/>
            <person name="Ichinomiya M."/>
            <person name="Sato N."/>
            <person name="Blanc-Mathieu R."/>
            <person name="Endo H."/>
            <person name="Kuwata A."/>
            <person name="Ogata H."/>
        </authorList>
    </citation>
    <scope>NUCLEOTIDE SEQUENCE [LARGE SCALE GENOMIC DNA]</scope>
    <source>
        <strain evidence="2">NIES 3700</strain>
    </source>
</reference>
<evidence type="ECO:0000313" key="1">
    <source>
        <dbReference type="EMBL" id="GMH74992.1"/>
    </source>
</evidence>
<evidence type="ECO:0000313" key="2">
    <source>
        <dbReference type="Proteomes" id="UP001165122"/>
    </source>
</evidence>
<dbReference type="EMBL" id="BRXW01000707">
    <property type="protein sequence ID" value="GMH74992.1"/>
    <property type="molecule type" value="Genomic_DNA"/>
</dbReference>
<dbReference type="Pfam" id="PF13306">
    <property type="entry name" value="LRR_5"/>
    <property type="match status" value="1"/>
</dbReference>
<dbReference type="InterPro" id="IPR032675">
    <property type="entry name" value="LRR_dom_sf"/>
</dbReference>
<dbReference type="Proteomes" id="UP001165122">
    <property type="component" value="Unassembled WGS sequence"/>
</dbReference>
<dbReference type="InterPro" id="IPR026906">
    <property type="entry name" value="LRR_5"/>
</dbReference>
<proteinExistence type="predicted"/>
<dbReference type="Gene3D" id="3.80.10.10">
    <property type="entry name" value="Ribonuclease Inhibitor"/>
    <property type="match status" value="1"/>
</dbReference>
<protein>
    <submittedName>
        <fullName evidence="1">Uncharacterized protein</fullName>
    </submittedName>
</protein>
<name>A0A9W7AT33_9STRA</name>